<dbReference type="Proteomes" id="UP000515153">
    <property type="component" value="Unplaced"/>
</dbReference>
<dbReference type="PANTHER" id="PTHR35040">
    <property type="match status" value="1"/>
</dbReference>
<evidence type="ECO:0000256" key="1">
    <source>
        <dbReference type="SAM" id="SignalP"/>
    </source>
</evidence>
<reference evidence="3" key="1">
    <citation type="journal article" date="2019" name="Mol. Biol. Evol.">
        <title>Blast fungal genomes show frequent chromosomal changes, gene gains and losses, and effector gene turnover.</title>
        <authorList>
            <person name="Gomez Luciano L.B."/>
            <person name="Jason Tsai I."/>
            <person name="Chuma I."/>
            <person name="Tosa Y."/>
            <person name="Chen Y.H."/>
            <person name="Li J.Y."/>
            <person name="Li M.Y."/>
            <person name="Jade Lu M.Y."/>
            <person name="Nakayashiki H."/>
            <person name="Li W.H."/>
        </authorList>
    </citation>
    <scope>NUCLEOTIDE SEQUENCE</scope>
    <source>
        <strain evidence="3">NI907</strain>
    </source>
</reference>
<dbReference type="KEGG" id="pgri:PgNI_07800"/>
<name>A0A6P8B2E9_PYRGI</name>
<organism evidence="2 3">
    <name type="scientific">Pyricularia grisea</name>
    <name type="common">Crabgrass-specific blast fungus</name>
    <name type="synonym">Magnaporthe grisea</name>
    <dbReference type="NCBI Taxonomy" id="148305"/>
    <lineage>
        <taxon>Eukaryota</taxon>
        <taxon>Fungi</taxon>
        <taxon>Dikarya</taxon>
        <taxon>Ascomycota</taxon>
        <taxon>Pezizomycotina</taxon>
        <taxon>Sordariomycetes</taxon>
        <taxon>Sordariomycetidae</taxon>
        <taxon>Magnaporthales</taxon>
        <taxon>Pyriculariaceae</taxon>
        <taxon>Pyricularia</taxon>
    </lineage>
</organism>
<feature type="chain" id="PRO_5027565550" description="Spherulation-specific family 4" evidence="1">
    <location>
        <begin position="20"/>
        <end position="278"/>
    </location>
</feature>
<protein>
    <recommendedName>
        <fullName evidence="4">Spherulation-specific family 4</fullName>
    </recommendedName>
</protein>
<sequence length="278" mass="29785">MLAITTLSLLLLHATAAAALDILVPLYIYPSTVWNDNASEWQSLLSTVRAHRAVNFDVIVNADSGPGADLADVNYAAGIGLLNAEPNVRTLAYVHCDYGRIATDAVVANATLWRSIGGGAGLDGLFFDETPNVHPWSSVCSEQAGCTTAEYMAHLARRTRAAGYGYLVYNVGQQVAQANEAAYLRDADQIIAFEQSWDVYKATQPLVAGLPGSGAGAAGKSNIMVHHFDGTLGELEAEVRRIAAEPRVGSVWFTTIEYQTYDTPPANAENLARIIETL</sequence>
<proteinExistence type="predicted"/>
<dbReference type="PANTHER" id="PTHR35040:SF9">
    <property type="entry name" value="4-LIKE CELL SURFACE PROTEIN, PUTATIVE (AFU_ORTHOLOGUE AFUA_4G14080)-RELATED"/>
    <property type="match status" value="1"/>
</dbReference>
<dbReference type="RefSeq" id="XP_030981363.1">
    <property type="nucleotide sequence ID" value="XM_031127806.1"/>
</dbReference>
<dbReference type="InterPro" id="IPR021986">
    <property type="entry name" value="Spherulin4"/>
</dbReference>
<dbReference type="GeneID" id="41962715"/>
<keyword evidence="2" id="KW-1185">Reference proteome</keyword>
<evidence type="ECO:0008006" key="4">
    <source>
        <dbReference type="Google" id="ProtNLM"/>
    </source>
</evidence>
<reference evidence="3" key="3">
    <citation type="submission" date="2025-08" db="UniProtKB">
        <authorList>
            <consortium name="RefSeq"/>
        </authorList>
    </citation>
    <scope>IDENTIFICATION</scope>
    <source>
        <strain evidence="3">NI907</strain>
    </source>
</reference>
<gene>
    <name evidence="3" type="ORF">PgNI_07800</name>
</gene>
<evidence type="ECO:0000313" key="2">
    <source>
        <dbReference type="Proteomes" id="UP000515153"/>
    </source>
</evidence>
<feature type="signal peptide" evidence="1">
    <location>
        <begin position="1"/>
        <end position="19"/>
    </location>
</feature>
<dbReference type="Pfam" id="PF12138">
    <property type="entry name" value="Spherulin4"/>
    <property type="match status" value="1"/>
</dbReference>
<reference evidence="3" key="2">
    <citation type="submission" date="2019-10" db="EMBL/GenBank/DDBJ databases">
        <authorList>
            <consortium name="NCBI Genome Project"/>
        </authorList>
    </citation>
    <scope>NUCLEOTIDE SEQUENCE</scope>
    <source>
        <strain evidence="3">NI907</strain>
    </source>
</reference>
<dbReference type="AlphaFoldDB" id="A0A6P8B2E9"/>
<accession>A0A6P8B2E9</accession>
<evidence type="ECO:0000313" key="3">
    <source>
        <dbReference type="RefSeq" id="XP_030981363.1"/>
    </source>
</evidence>
<keyword evidence="1" id="KW-0732">Signal</keyword>